<name>A0A6A2XWD6_HIBSY</name>
<gene>
    <name evidence="1" type="ORF">F3Y22_tig00116971pilonHSYRG00670</name>
</gene>
<dbReference type="PANTHER" id="PTHR24299">
    <property type="entry name" value="CYTOCHROME P450 FAMILY 1"/>
    <property type="match status" value="1"/>
</dbReference>
<comment type="caution">
    <text evidence="1">The sequence shown here is derived from an EMBL/GenBank/DDBJ whole genome shotgun (WGS) entry which is preliminary data.</text>
</comment>
<evidence type="ECO:0000313" key="1">
    <source>
        <dbReference type="EMBL" id="KAE8658504.1"/>
    </source>
</evidence>
<dbReference type="Proteomes" id="UP000436088">
    <property type="component" value="Unassembled WGS sequence"/>
</dbReference>
<reference evidence="1" key="1">
    <citation type="submission" date="2019-09" db="EMBL/GenBank/DDBJ databases">
        <title>Draft genome information of white flower Hibiscus syriacus.</title>
        <authorList>
            <person name="Kim Y.-M."/>
        </authorList>
    </citation>
    <scope>NUCLEOTIDE SEQUENCE [LARGE SCALE GENOMIC DNA]</scope>
    <source>
        <strain evidence="1">YM2019G1</strain>
    </source>
</reference>
<protein>
    <submittedName>
        <fullName evidence="1">Uncharacterized protein</fullName>
    </submittedName>
</protein>
<keyword evidence="2" id="KW-1185">Reference proteome</keyword>
<organism evidence="1 2">
    <name type="scientific">Hibiscus syriacus</name>
    <name type="common">Rose of Sharon</name>
    <dbReference type="NCBI Taxonomy" id="106335"/>
    <lineage>
        <taxon>Eukaryota</taxon>
        <taxon>Viridiplantae</taxon>
        <taxon>Streptophyta</taxon>
        <taxon>Embryophyta</taxon>
        <taxon>Tracheophyta</taxon>
        <taxon>Spermatophyta</taxon>
        <taxon>Magnoliopsida</taxon>
        <taxon>eudicotyledons</taxon>
        <taxon>Gunneridae</taxon>
        <taxon>Pentapetalae</taxon>
        <taxon>rosids</taxon>
        <taxon>malvids</taxon>
        <taxon>Malvales</taxon>
        <taxon>Malvaceae</taxon>
        <taxon>Malvoideae</taxon>
        <taxon>Hibiscus</taxon>
    </lineage>
</organism>
<proteinExistence type="predicted"/>
<dbReference type="AlphaFoldDB" id="A0A6A2XWD6"/>
<dbReference type="PANTHER" id="PTHR24299:SF59">
    <property type="entry name" value="CYTOCHROME P450 SUPERFAMILY PROTEIN"/>
    <property type="match status" value="1"/>
</dbReference>
<evidence type="ECO:0000313" key="2">
    <source>
        <dbReference type="Proteomes" id="UP000436088"/>
    </source>
</evidence>
<dbReference type="EMBL" id="VEPZ02001744">
    <property type="protein sequence ID" value="KAE8658504.1"/>
    <property type="molecule type" value="Genomic_DNA"/>
</dbReference>
<accession>A0A6A2XWD6</accession>
<sequence>MSLKLDTLFTIVVSSEATAKEILQTQDLTFLNQTVIDSVRACNHYEVGLPWLPISPLWRTLRKIPYLRLTKDVSDSGVGYSQGRVSTLELPLRYYAISS</sequence>